<dbReference type="AlphaFoldDB" id="A0A0L0TFD4"/>
<evidence type="ECO:0000256" key="1">
    <source>
        <dbReference type="SAM" id="MobiDB-lite"/>
    </source>
</evidence>
<feature type="region of interest" description="Disordered" evidence="1">
    <location>
        <begin position="1"/>
        <end position="28"/>
    </location>
</feature>
<reference evidence="3" key="2">
    <citation type="submission" date="2009-11" db="EMBL/GenBank/DDBJ databases">
        <title>The Genome Sequence of Allomyces macrogynus strain ATCC 38327.</title>
        <authorList>
            <consortium name="The Broad Institute Genome Sequencing Platform"/>
            <person name="Russ C."/>
            <person name="Cuomo C."/>
            <person name="Shea T."/>
            <person name="Young S.K."/>
            <person name="Zeng Q."/>
            <person name="Koehrsen M."/>
            <person name="Haas B."/>
            <person name="Borodovsky M."/>
            <person name="Guigo R."/>
            <person name="Alvarado L."/>
            <person name="Berlin A."/>
            <person name="Borenstein D."/>
            <person name="Chen Z."/>
            <person name="Engels R."/>
            <person name="Freedman E."/>
            <person name="Gellesch M."/>
            <person name="Goldberg J."/>
            <person name="Griggs A."/>
            <person name="Gujja S."/>
            <person name="Heiman D."/>
            <person name="Hepburn T."/>
            <person name="Howarth C."/>
            <person name="Jen D."/>
            <person name="Larson L."/>
            <person name="Lewis B."/>
            <person name="Mehta T."/>
            <person name="Park D."/>
            <person name="Pearson M."/>
            <person name="Roberts A."/>
            <person name="Saif S."/>
            <person name="Shenoy N."/>
            <person name="Sisk P."/>
            <person name="Stolte C."/>
            <person name="Sykes S."/>
            <person name="Walk T."/>
            <person name="White J."/>
            <person name="Yandava C."/>
            <person name="Burger G."/>
            <person name="Gray M.W."/>
            <person name="Holland P.W.H."/>
            <person name="King N."/>
            <person name="Lang F.B.F."/>
            <person name="Roger A.J."/>
            <person name="Ruiz-Trillo I."/>
            <person name="Lander E."/>
            <person name="Nusbaum C."/>
        </authorList>
    </citation>
    <scope>NUCLEOTIDE SEQUENCE [LARGE SCALE GENOMIC DNA]</scope>
    <source>
        <strain evidence="3">ATCC 38327</strain>
    </source>
</reference>
<organism evidence="2 3">
    <name type="scientific">Allomyces macrogynus (strain ATCC 38327)</name>
    <name type="common">Allomyces javanicus var. macrogynus</name>
    <dbReference type="NCBI Taxonomy" id="578462"/>
    <lineage>
        <taxon>Eukaryota</taxon>
        <taxon>Fungi</taxon>
        <taxon>Fungi incertae sedis</taxon>
        <taxon>Blastocladiomycota</taxon>
        <taxon>Blastocladiomycetes</taxon>
        <taxon>Blastocladiales</taxon>
        <taxon>Blastocladiaceae</taxon>
        <taxon>Allomyces</taxon>
    </lineage>
</organism>
<dbReference type="EMBL" id="GG745400">
    <property type="protein sequence ID" value="KNE73386.1"/>
    <property type="molecule type" value="Genomic_DNA"/>
</dbReference>
<dbReference type="VEuPathDB" id="FungiDB:AMAG_17577"/>
<protein>
    <submittedName>
        <fullName evidence="2">Uncharacterized protein</fullName>
    </submittedName>
</protein>
<name>A0A0L0TFD4_ALLM3</name>
<keyword evidence="3" id="KW-1185">Reference proteome</keyword>
<proteinExistence type="predicted"/>
<dbReference type="Proteomes" id="UP000054350">
    <property type="component" value="Unassembled WGS sequence"/>
</dbReference>
<gene>
    <name evidence="2" type="ORF">AMAG_17577</name>
</gene>
<accession>A0A0L0TFD4</accession>
<evidence type="ECO:0000313" key="2">
    <source>
        <dbReference type="EMBL" id="KNE73386.1"/>
    </source>
</evidence>
<sequence>MSKKDALADRSFLGKPIPKPKKYSNVGPTIDSGASEANFLRHQFVDLVKELIERSLTV</sequence>
<evidence type="ECO:0000313" key="3">
    <source>
        <dbReference type="Proteomes" id="UP000054350"/>
    </source>
</evidence>
<reference evidence="2 3" key="1">
    <citation type="submission" date="2009-11" db="EMBL/GenBank/DDBJ databases">
        <title>Annotation of Allomyces macrogynus ATCC 38327.</title>
        <authorList>
            <consortium name="The Broad Institute Genome Sequencing Platform"/>
            <person name="Russ C."/>
            <person name="Cuomo C."/>
            <person name="Burger G."/>
            <person name="Gray M.W."/>
            <person name="Holland P.W.H."/>
            <person name="King N."/>
            <person name="Lang F.B.F."/>
            <person name="Roger A.J."/>
            <person name="Ruiz-Trillo I."/>
            <person name="Young S.K."/>
            <person name="Zeng Q."/>
            <person name="Gargeya S."/>
            <person name="Fitzgerald M."/>
            <person name="Haas B."/>
            <person name="Abouelleil A."/>
            <person name="Alvarado L."/>
            <person name="Arachchi H.M."/>
            <person name="Berlin A."/>
            <person name="Chapman S.B."/>
            <person name="Gearin G."/>
            <person name="Goldberg J."/>
            <person name="Griggs A."/>
            <person name="Gujja S."/>
            <person name="Hansen M."/>
            <person name="Heiman D."/>
            <person name="Howarth C."/>
            <person name="Larimer J."/>
            <person name="Lui A."/>
            <person name="MacDonald P.J.P."/>
            <person name="McCowen C."/>
            <person name="Montmayeur A."/>
            <person name="Murphy C."/>
            <person name="Neiman D."/>
            <person name="Pearson M."/>
            <person name="Priest M."/>
            <person name="Roberts A."/>
            <person name="Saif S."/>
            <person name="Shea T."/>
            <person name="Sisk P."/>
            <person name="Stolte C."/>
            <person name="Sykes S."/>
            <person name="Wortman J."/>
            <person name="Nusbaum C."/>
            <person name="Birren B."/>
        </authorList>
    </citation>
    <scope>NUCLEOTIDE SEQUENCE [LARGE SCALE GENOMIC DNA]</scope>
    <source>
        <strain evidence="2 3">ATCC 38327</strain>
    </source>
</reference>